<proteinExistence type="predicted"/>
<reference evidence="3 4" key="1">
    <citation type="submission" date="2018-04" db="EMBL/GenBank/DDBJ databases">
        <title>The genome of golden apple snail Pomacea canaliculata provides insight into stress tolerance and invasive adaptation.</title>
        <authorList>
            <person name="Liu C."/>
            <person name="Liu B."/>
            <person name="Ren Y."/>
            <person name="Zhang Y."/>
            <person name="Wang H."/>
            <person name="Li S."/>
            <person name="Jiang F."/>
            <person name="Yin L."/>
            <person name="Zhang G."/>
            <person name="Qian W."/>
            <person name="Fan W."/>
        </authorList>
    </citation>
    <scope>NUCLEOTIDE SEQUENCE [LARGE SCALE GENOMIC DNA]</scope>
    <source>
        <strain evidence="3">SZHN2017</strain>
        <tissue evidence="3">Muscle</tissue>
    </source>
</reference>
<feature type="compositionally biased region" description="Basic and acidic residues" evidence="1">
    <location>
        <begin position="136"/>
        <end position="153"/>
    </location>
</feature>
<evidence type="ECO:0000313" key="4">
    <source>
        <dbReference type="Proteomes" id="UP000245119"/>
    </source>
</evidence>
<organism evidence="3 4">
    <name type="scientific">Pomacea canaliculata</name>
    <name type="common">Golden apple snail</name>
    <dbReference type="NCBI Taxonomy" id="400727"/>
    <lineage>
        <taxon>Eukaryota</taxon>
        <taxon>Metazoa</taxon>
        <taxon>Spiralia</taxon>
        <taxon>Lophotrochozoa</taxon>
        <taxon>Mollusca</taxon>
        <taxon>Gastropoda</taxon>
        <taxon>Caenogastropoda</taxon>
        <taxon>Architaenioglossa</taxon>
        <taxon>Ampullarioidea</taxon>
        <taxon>Ampullariidae</taxon>
        <taxon>Pomacea</taxon>
    </lineage>
</organism>
<comment type="caution">
    <text evidence="3">The sequence shown here is derived from an EMBL/GenBank/DDBJ whole genome shotgun (WGS) entry which is preliminary data.</text>
</comment>
<keyword evidence="2" id="KW-0472">Membrane</keyword>
<keyword evidence="4" id="KW-1185">Reference proteome</keyword>
<feature type="transmembrane region" description="Helical" evidence="2">
    <location>
        <begin position="208"/>
        <end position="235"/>
    </location>
</feature>
<feature type="region of interest" description="Disordered" evidence="1">
    <location>
        <begin position="136"/>
        <end position="174"/>
    </location>
</feature>
<protein>
    <submittedName>
        <fullName evidence="3">Uncharacterized protein</fullName>
    </submittedName>
</protein>
<dbReference type="Proteomes" id="UP000245119">
    <property type="component" value="Linkage Group LG7"/>
</dbReference>
<accession>A0A2T7P0N7</accession>
<evidence type="ECO:0000313" key="3">
    <source>
        <dbReference type="EMBL" id="PVD26984.1"/>
    </source>
</evidence>
<keyword evidence="2" id="KW-0812">Transmembrane</keyword>
<evidence type="ECO:0000256" key="2">
    <source>
        <dbReference type="SAM" id="Phobius"/>
    </source>
</evidence>
<keyword evidence="2" id="KW-1133">Transmembrane helix</keyword>
<name>A0A2T7P0N7_POMCA</name>
<gene>
    <name evidence="3" type="ORF">C0Q70_12133</name>
</gene>
<evidence type="ECO:0000256" key="1">
    <source>
        <dbReference type="SAM" id="MobiDB-lite"/>
    </source>
</evidence>
<dbReference type="AlphaFoldDB" id="A0A2T7P0N7"/>
<sequence>MQEVVYCKQSCSSLEFPEVSGSTVHAKEHSTVSIRFHVNTKKCEMVPDQLSILVMKKTNGRRVNQCTIRVSTGTCTLSDTSTACRCPSTDDNMLFVKRVTASDEGVYVWKWNEKGSMPRETRIRLDVSEADRELLTHHTDNQESTTEDRHEAVDPTTSERTAHDDDDDDDAWKEHPGIGKSTTVFLRHAGDLEAGAVHSVDPYIDNRVIFVVTIATCVCLVVITTVITAGIVICMKARRRHQPQMNPDLNAAFANLNGALLDLNISRDQARDIYEEIPDPPKAHRTSREKVCDCLS</sequence>
<dbReference type="EMBL" id="PZQS01000007">
    <property type="protein sequence ID" value="PVD26984.1"/>
    <property type="molecule type" value="Genomic_DNA"/>
</dbReference>